<protein>
    <submittedName>
        <fullName evidence="1">Uncharacterized protein</fullName>
    </submittedName>
</protein>
<evidence type="ECO:0000313" key="1">
    <source>
        <dbReference type="EMBL" id="KEQ87475.1"/>
    </source>
</evidence>
<reference evidence="1 2" key="1">
    <citation type="journal article" date="2014" name="BMC Genomics">
        <title>Genome sequencing of four Aureobasidium pullulans varieties: biotechnological potential, stress tolerance, and description of new species.</title>
        <authorList>
            <person name="Gostin Ar C."/>
            <person name="Ohm R.A."/>
            <person name="Kogej T."/>
            <person name="Sonjak S."/>
            <person name="Turk M."/>
            <person name="Zajc J."/>
            <person name="Zalar P."/>
            <person name="Grube M."/>
            <person name="Sun H."/>
            <person name="Han J."/>
            <person name="Sharma A."/>
            <person name="Chiniquy J."/>
            <person name="Ngan C.Y."/>
            <person name="Lipzen A."/>
            <person name="Barry K."/>
            <person name="Grigoriev I.V."/>
            <person name="Gunde-Cimerman N."/>
        </authorList>
    </citation>
    <scope>NUCLEOTIDE SEQUENCE [LARGE SCALE GENOMIC DNA]</scope>
    <source>
        <strain evidence="1 2">EXF-150</strain>
    </source>
</reference>
<dbReference type="Proteomes" id="UP000030706">
    <property type="component" value="Unassembled WGS sequence"/>
</dbReference>
<keyword evidence="2" id="KW-1185">Reference proteome</keyword>
<organism evidence="1 2">
    <name type="scientific">Aureobasidium pullulans EXF-150</name>
    <dbReference type="NCBI Taxonomy" id="1043002"/>
    <lineage>
        <taxon>Eukaryota</taxon>
        <taxon>Fungi</taxon>
        <taxon>Dikarya</taxon>
        <taxon>Ascomycota</taxon>
        <taxon>Pezizomycotina</taxon>
        <taxon>Dothideomycetes</taxon>
        <taxon>Dothideomycetidae</taxon>
        <taxon>Dothideales</taxon>
        <taxon>Saccotheciaceae</taxon>
        <taxon>Aureobasidium</taxon>
    </lineage>
</organism>
<name>A0A074XPN9_AURPU</name>
<accession>A0A074XPN9</accession>
<dbReference type="RefSeq" id="XP_029763662.1">
    <property type="nucleotide sequence ID" value="XM_029903448.1"/>
</dbReference>
<evidence type="ECO:0000313" key="2">
    <source>
        <dbReference type="Proteomes" id="UP000030706"/>
    </source>
</evidence>
<sequence length="175" mass="19960">MRKHIVPTRPTFQPFRTLRPCYYQRTRQICISQDYQATLKEPNRIRAERKAEVQHLAKLMKHMDEMIMTSRLLNTEFRKHAANLRELANELDIRIGGEADVKVSLSALYVERLILSHGAVAGFHRIIGGVLGLGINWFLSTTLTSDDYGAFEKAHAKQADEQTSAESITSAEPFF</sequence>
<dbReference type="EMBL" id="KL584976">
    <property type="protein sequence ID" value="KEQ87475.1"/>
    <property type="molecule type" value="Genomic_DNA"/>
</dbReference>
<dbReference type="AlphaFoldDB" id="A0A074XPN9"/>
<dbReference type="GeneID" id="40745754"/>
<dbReference type="HOGENOM" id="CLU_1532228_0_0_1"/>
<gene>
    <name evidence="1" type="ORF">M438DRAFT_331989</name>
</gene>
<proteinExistence type="predicted"/>